<name>A0A956RRJ6_UNCEI</name>
<accession>A0A956RRJ6</accession>
<dbReference type="AlphaFoldDB" id="A0A956RRJ6"/>
<gene>
    <name evidence="2" type="primary">thyX</name>
    <name evidence="2" type="ORF">KC729_22270</name>
</gene>
<dbReference type="CDD" id="cd20175">
    <property type="entry name" value="ThyX"/>
    <property type="match status" value="1"/>
</dbReference>
<protein>
    <recommendedName>
        <fullName evidence="1">FAD-dependent thymidylate synthase</fullName>
        <ecNumber evidence="1">2.1.1.148</ecNumber>
    </recommendedName>
</protein>
<dbReference type="Pfam" id="PF02511">
    <property type="entry name" value="Thy1"/>
    <property type="match status" value="1"/>
</dbReference>
<dbReference type="GO" id="GO:0050797">
    <property type="term" value="F:thymidylate synthase (FAD) activity"/>
    <property type="evidence" value="ECO:0007669"/>
    <property type="project" value="UniProtKB-UniRule"/>
</dbReference>
<evidence type="ECO:0000256" key="1">
    <source>
        <dbReference type="NCBIfam" id="TIGR02170"/>
    </source>
</evidence>
<proteinExistence type="predicted"/>
<dbReference type="GO" id="GO:0004799">
    <property type="term" value="F:thymidylate synthase activity"/>
    <property type="evidence" value="ECO:0007669"/>
    <property type="project" value="TreeGrafter"/>
</dbReference>
<reference evidence="2" key="1">
    <citation type="submission" date="2020-04" db="EMBL/GenBank/DDBJ databases">
        <authorList>
            <person name="Zhang T."/>
        </authorList>
    </citation>
    <scope>NUCLEOTIDE SEQUENCE</scope>
    <source>
        <strain evidence="2">HKST-UBA01</strain>
    </source>
</reference>
<dbReference type="InterPro" id="IPR003669">
    <property type="entry name" value="Thymidylate_synthase_ThyX"/>
</dbReference>
<dbReference type="PANTHER" id="PTHR34934">
    <property type="entry name" value="FLAVIN-DEPENDENT THYMIDYLATE SYNTHASE"/>
    <property type="match status" value="1"/>
</dbReference>
<keyword evidence="2" id="KW-0808">Transferase</keyword>
<dbReference type="EC" id="2.1.1.148" evidence="1"/>
<organism evidence="2 3">
    <name type="scientific">Eiseniibacteriota bacterium</name>
    <dbReference type="NCBI Taxonomy" id="2212470"/>
    <lineage>
        <taxon>Bacteria</taxon>
        <taxon>Candidatus Eiseniibacteriota</taxon>
    </lineage>
</organism>
<evidence type="ECO:0000313" key="2">
    <source>
        <dbReference type="EMBL" id="MCA9730423.1"/>
    </source>
</evidence>
<dbReference type="GO" id="GO:0032259">
    <property type="term" value="P:methylation"/>
    <property type="evidence" value="ECO:0007669"/>
    <property type="project" value="UniProtKB-KW"/>
</dbReference>
<dbReference type="GO" id="GO:0006231">
    <property type="term" value="P:dTMP biosynthetic process"/>
    <property type="evidence" value="ECO:0007669"/>
    <property type="project" value="UniProtKB-UniRule"/>
</dbReference>
<keyword evidence="2" id="KW-0489">Methyltransferase</keyword>
<comment type="caution">
    <text evidence="2">The sequence shown here is derived from an EMBL/GenBank/DDBJ whole genome shotgun (WGS) entry which is preliminary data.</text>
</comment>
<dbReference type="PROSITE" id="PS51331">
    <property type="entry name" value="THYX"/>
    <property type="match status" value="1"/>
</dbReference>
<feature type="non-terminal residue" evidence="2">
    <location>
        <position position="1"/>
    </location>
</feature>
<evidence type="ECO:0000313" key="3">
    <source>
        <dbReference type="Proteomes" id="UP000697710"/>
    </source>
</evidence>
<dbReference type="Proteomes" id="UP000697710">
    <property type="component" value="Unassembled WGS sequence"/>
</dbReference>
<dbReference type="GO" id="GO:0050660">
    <property type="term" value="F:flavin adenine dinucleotide binding"/>
    <property type="evidence" value="ECO:0007669"/>
    <property type="project" value="UniProtKB-UniRule"/>
</dbReference>
<sequence length="190" mass="21486">SLRYSRADDEFYVPALEQVTLQSTTNRQGRSAEAAVPDAVRVKVRALMSKRHKEVYEDYAALADELGIARELARTILPVSLYTQWIWKIDLHNLMHFLALRLDPHAQHEIRVFAEAIAEFTRAWVPLSWEAFCDYHLHSAHLSRLELVALGRMLAGVSGSAAAEAAGLRGRELREFLAKLSRIPRPEAEA</sequence>
<dbReference type="NCBIfam" id="TIGR02170">
    <property type="entry name" value="thyX"/>
    <property type="match status" value="1"/>
</dbReference>
<dbReference type="InterPro" id="IPR036098">
    <property type="entry name" value="Thymidylate_synthase_ThyX_sf"/>
</dbReference>
<dbReference type="PANTHER" id="PTHR34934:SF1">
    <property type="entry name" value="FLAVIN-DEPENDENT THYMIDYLATE SYNTHASE"/>
    <property type="match status" value="1"/>
</dbReference>
<reference evidence="2" key="2">
    <citation type="journal article" date="2021" name="Microbiome">
        <title>Successional dynamics and alternative stable states in a saline activated sludge microbial community over 9 years.</title>
        <authorList>
            <person name="Wang Y."/>
            <person name="Ye J."/>
            <person name="Ju F."/>
            <person name="Liu L."/>
            <person name="Boyd J.A."/>
            <person name="Deng Y."/>
            <person name="Parks D.H."/>
            <person name="Jiang X."/>
            <person name="Yin X."/>
            <person name="Woodcroft B.J."/>
            <person name="Tyson G.W."/>
            <person name="Hugenholtz P."/>
            <person name="Polz M.F."/>
            <person name="Zhang T."/>
        </authorList>
    </citation>
    <scope>NUCLEOTIDE SEQUENCE</scope>
    <source>
        <strain evidence="2">HKST-UBA01</strain>
    </source>
</reference>
<dbReference type="Gene3D" id="3.30.1360.170">
    <property type="match status" value="1"/>
</dbReference>
<dbReference type="SUPFAM" id="SSF69796">
    <property type="entry name" value="Thymidylate synthase-complementing protein Thy1"/>
    <property type="match status" value="1"/>
</dbReference>
<dbReference type="EMBL" id="JAGQHR010001195">
    <property type="protein sequence ID" value="MCA9730423.1"/>
    <property type="molecule type" value="Genomic_DNA"/>
</dbReference>
<dbReference type="GO" id="GO:0070402">
    <property type="term" value="F:NADPH binding"/>
    <property type="evidence" value="ECO:0007669"/>
    <property type="project" value="TreeGrafter"/>
</dbReference>